<dbReference type="InterPro" id="IPR000276">
    <property type="entry name" value="GPCR_Rhodpsn"/>
</dbReference>
<reference evidence="14" key="1">
    <citation type="thesis" date="2020" institute="ProQuest LLC" country="789 East Eisenhower Parkway, Ann Arbor, MI, USA">
        <title>Comparative Genomics and Chromosome Evolution.</title>
        <authorList>
            <person name="Mudd A.B."/>
        </authorList>
    </citation>
    <scope>NUCLEOTIDE SEQUENCE</scope>
    <source>
        <strain evidence="14">237g6f4</strain>
        <tissue evidence="14">Blood</tissue>
    </source>
</reference>
<evidence type="ECO:0000256" key="6">
    <source>
        <dbReference type="ARBA" id="ARBA00022989"/>
    </source>
</evidence>
<dbReference type="PROSITE" id="PS50262">
    <property type="entry name" value="G_PROTEIN_RECEP_F1_2"/>
    <property type="match status" value="1"/>
</dbReference>
<sequence>MMSQCHGNNETRIRAFLLLGLSNIRIVQQLLFGIFSLIYVFTVMGNILIIIIVTTESKLCSPMYFFLRHLSLTEIFYISVTVPRMLKDFVHHDKCISFVECATQLYFFCFLGTTECFTLAVMAYDRYVAICSPLLYTSIMTRTLCIRIVTGTFLIAMFISIGQITFVFSLPFCGPNEIDHFFCDLLPVVKLICADTYTNEITILLYGSLVIFAPFVLILISYIKILAAVLGIRSSTEQHKAYSTCGSHLTSVSLFYGTAIVTYLRTKSSYTHKGSKILSLLYSVLIPMLNPLIYSLRNSLVKTAIKTFF</sequence>
<dbReference type="InterPro" id="IPR000725">
    <property type="entry name" value="Olfact_rcpt"/>
</dbReference>
<comment type="subcellular location">
    <subcellularLocation>
        <location evidence="1 12">Cell membrane</location>
        <topology evidence="1 12">Multi-pass membrane protein</topology>
    </subcellularLocation>
</comment>
<feature type="transmembrane region" description="Helical" evidence="12">
    <location>
        <begin position="105"/>
        <end position="124"/>
    </location>
</feature>
<keyword evidence="7 11" id="KW-0297">G-protein coupled receptor</keyword>
<evidence type="ECO:0000256" key="3">
    <source>
        <dbReference type="ARBA" id="ARBA00022606"/>
    </source>
</evidence>
<dbReference type="Pfam" id="PF13853">
    <property type="entry name" value="7tm_4"/>
    <property type="match status" value="1"/>
</dbReference>
<dbReference type="Proteomes" id="UP000824782">
    <property type="component" value="Unassembled WGS sequence"/>
</dbReference>
<keyword evidence="6 12" id="KW-1133">Transmembrane helix</keyword>
<comment type="caution">
    <text evidence="14">The sequence shown here is derived from an EMBL/GenBank/DDBJ whole genome shotgun (WGS) entry which is preliminary data.</text>
</comment>
<evidence type="ECO:0000256" key="5">
    <source>
        <dbReference type="ARBA" id="ARBA00022725"/>
    </source>
</evidence>
<dbReference type="CDD" id="cd15225">
    <property type="entry name" value="7tmA_OR10A-like"/>
    <property type="match status" value="1"/>
</dbReference>
<feature type="transmembrane region" description="Helical" evidence="12">
    <location>
        <begin position="65"/>
        <end position="85"/>
    </location>
</feature>
<evidence type="ECO:0000256" key="4">
    <source>
        <dbReference type="ARBA" id="ARBA00022692"/>
    </source>
</evidence>
<keyword evidence="15" id="KW-1185">Reference proteome</keyword>
<dbReference type="GO" id="GO:0004984">
    <property type="term" value="F:olfactory receptor activity"/>
    <property type="evidence" value="ECO:0007669"/>
    <property type="project" value="InterPro"/>
</dbReference>
<dbReference type="FunFam" id="1.20.1070.10:FF:000001">
    <property type="entry name" value="Olfactory receptor"/>
    <property type="match status" value="1"/>
</dbReference>
<gene>
    <name evidence="14" type="ORF">GDO81_001948</name>
</gene>
<dbReference type="PRINTS" id="PR00237">
    <property type="entry name" value="GPCRRHODOPSN"/>
</dbReference>
<evidence type="ECO:0000256" key="10">
    <source>
        <dbReference type="ARBA" id="ARBA00023224"/>
    </source>
</evidence>
<dbReference type="PROSITE" id="PS00237">
    <property type="entry name" value="G_PROTEIN_RECEP_F1_1"/>
    <property type="match status" value="1"/>
</dbReference>
<dbReference type="InterPro" id="IPR017452">
    <property type="entry name" value="GPCR_Rhodpsn_7TM"/>
</dbReference>
<evidence type="ECO:0000256" key="2">
    <source>
        <dbReference type="ARBA" id="ARBA00022475"/>
    </source>
</evidence>
<evidence type="ECO:0000313" key="15">
    <source>
        <dbReference type="Proteomes" id="UP000824782"/>
    </source>
</evidence>
<evidence type="ECO:0000313" key="14">
    <source>
        <dbReference type="EMBL" id="KAG8596513.1"/>
    </source>
</evidence>
<organism evidence="14 15">
    <name type="scientific">Engystomops pustulosus</name>
    <name type="common">Tungara frog</name>
    <name type="synonym">Physalaemus pustulosus</name>
    <dbReference type="NCBI Taxonomy" id="76066"/>
    <lineage>
        <taxon>Eukaryota</taxon>
        <taxon>Metazoa</taxon>
        <taxon>Chordata</taxon>
        <taxon>Craniata</taxon>
        <taxon>Vertebrata</taxon>
        <taxon>Euteleostomi</taxon>
        <taxon>Amphibia</taxon>
        <taxon>Batrachia</taxon>
        <taxon>Anura</taxon>
        <taxon>Neobatrachia</taxon>
        <taxon>Hyloidea</taxon>
        <taxon>Leptodactylidae</taxon>
        <taxon>Leiuperinae</taxon>
        <taxon>Engystomops</taxon>
    </lineage>
</organism>
<feature type="transmembrane region" description="Helical" evidence="12">
    <location>
        <begin position="30"/>
        <end position="53"/>
    </location>
</feature>
<feature type="transmembrane region" description="Helical" evidence="12">
    <location>
        <begin position="144"/>
        <end position="168"/>
    </location>
</feature>
<keyword evidence="4 11" id="KW-0812">Transmembrane</keyword>
<dbReference type="GO" id="GO:0004930">
    <property type="term" value="F:G protein-coupled receptor activity"/>
    <property type="evidence" value="ECO:0007669"/>
    <property type="project" value="UniProtKB-KW"/>
</dbReference>
<dbReference type="InterPro" id="IPR050516">
    <property type="entry name" value="Olfactory_GPCR"/>
</dbReference>
<dbReference type="GO" id="GO:0005886">
    <property type="term" value="C:plasma membrane"/>
    <property type="evidence" value="ECO:0007669"/>
    <property type="project" value="UniProtKB-SubCell"/>
</dbReference>
<protein>
    <recommendedName>
        <fullName evidence="12">Olfactory receptor</fullName>
    </recommendedName>
</protein>
<feature type="transmembrane region" description="Helical" evidence="12">
    <location>
        <begin position="277"/>
        <end position="296"/>
    </location>
</feature>
<evidence type="ECO:0000256" key="7">
    <source>
        <dbReference type="ARBA" id="ARBA00023040"/>
    </source>
</evidence>
<evidence type="ECO:0000256" key="12">
    <source>
        <dbReference type="RuleBase" id="RU363047"/>
    </source>
</evidence>
<evidence type="ECO:0000256" key="1">
    <source>
        <dbReference type="ARBA" id="ARBA00004651"/>
    </source>
</evidence>
<proteinExistence type="inferred from homology"/>
<evidence type="ECO:0000259" key="13">
    <source>
        <dbReference type="PROSITE" id="PS50262"/>
    </source>
</evidence>
<keyword evidence="10 11" id="KW-0807">Transducer</keyword>
<keyword evidence="8 12" id="KW-0472">Membrane</keyword>
<dbReference type="PRINTS" id="PR00245">
    <property type="entry name" value="OLFACTORYR"/>
</dbReference>
<name>A0AAV7DK23_ENGPU</name>
<feature type="domain" description="G-protein coupled receptors family 1 profile" evidence="13">
    <location>
        <begin position="45"/>
        <end position="294"/>
    </location>
</feature>
<evidence type="ECO:0000256" key="8">
    <source>
        <dbReference type="ARBA" id="ARBA00023136"/>
    </source>
</evidence>
<keyword evidence="2 12" id="KW-1003">Cell membrane</keyword>
<dbReference type="Gene3D" id="1.20.1070.10">
    <property type="entry name" value="Rhodopsin 7-helix transmembrane proteins"/>
    <property type="match status" value="1"/>
</dbReference>
<dbReference type="PANTHER" id="PTHR26452">
    <property type="entry name" value="OLFACTORY RECEPTOR"/>
    <property type="match status" value="1"/>
</dbReference>
<dbReference type="AlphaFoldDB" id="A0AAV7DK23"/>
<keyword evidence="9 11" id="KW-0675">Receptor</keyword>
<dbReference type="EMBL" id="WNYA01000001">
    <property type="protein sequence ID" value="KAG8596513.1"/>
    <property type="molecule type" value="Genomic_DNA"/>
</dbReference>
<evidence type="ECO:0000256" key="9">
    <source>
        <dbReference type="ARBA" id="ARBA00023170"/>
    </source>
</evidence>
<accession>A0AAV7DK23</accession>
<evidence type="ECO:0000256" key="11">
    <source>
        <dbReference type="RuleBase" id="RU000688"/>
    </source>
</evidence>
<dbReference type="SUPFAM" id="SSF81321">
    <property type="entry name" value="Family A G protein-coupled receptor-like"/>
    <property type="match status" value="1"/>
</dbReference>
<keyword evidence="3 12" id="KW-0716">Sensory transduction</keyword>
<keyword evidence="5 12" id="KW-0552">Olfaction</keyword>
<feature type="transmembrane region" description="Helical" evidence="12">
    <location>
        <begin position="241"/>
        <end position="265"/>
    </location>
</feature>
<comment type="similarity">
    <text evidence="11">Belongs to the G-protein coupled receptor 1 family.</text>
</comment>
<feature type="transmembrane region" description="Helical" evidence="12">
    <location>
        <begin position="203"/>
        <end position="229"/>
    </location>
</feature>